<keyword evidence="7 9" id="KW-0503">Monooxygenase</keyword>
<keyword evidence="11" id="KW-1185">Reference proteome</keyword>
<comment type="similarity">
    <text evidence="2 9">Belongs to the cytochrome P450 family.</text>
</comment>
<dbReference type="SUPFAM" id="SSF48264">
    <property type="entry name" value="Cytochrome P450"/>
    <property type="match status" value="1"/>
</dbReference>
<reference evidence="10 11" key="1">
    <citation type="submission" date="2023-03" db="EMBL/GenBank/DDBJ databases">
        <title>High-quality genome of Scylla paramamosain provides insights in environmental adaptation.</title>
        <authorList>
            <person name="Zhang L."/>
        </authorList>
    </citation>
    <scope>NUCLEOTIDE SEQUENCE [LARGE SCALE GENOMIC DNA]</scope>
    <source>
        <strain evidence="10">LZ_2023a</strain>
        <tissue evidence="10">Muscle</tissue>
    </source>
</reference>
<keyword evidence="3 8" id="KW-0349">Heme</keyword>
<dbReference type="Proteomes" id="UP001487740">
    <property type="component" value="Unassembled WGS sequence"/>
</dbReference>
<evidence type="ECO:0000313" key="11">
    <source>
        <dbReference type="Proteomes" id="UP001487740"/>
    </source>
</evidence>
<dbReference type="GO" id="GO:0004497">
    <property type="term" value="F:monooxygenase activity"/>
    <property type="evidence" value="ECO:0007669"/>
    <property type="project" value="UniProtKB-KW"/>
</dbReference>
<dbReference type="InterPro" id="IPR002401">
    <property type="entry name" value="Cyt_P450_E_grp-I"/>
</dbReference>
<comment type="caution">
    <text evidence="10">The sequence shown here is derived from an EMBL/GenBank/DDBJ whole genome shotgun (WGS) entry which is preliminary data.</text>
</comment>
<evidence type="ECO:0000256" key="1">
    <source>
        <dbReference type="ARBA" id="ARBA00001971"/>
    </source>
</evidence>
<dbReference type="FunFam" id="1.10.630.10:FF:000006">
    <property type="entry name" value="Cytochrome P450 302a1, mitochondrial"/>
    <property type="match status" value="1"/>
</dbReference>
<evidence type="ECO:0000256" key="4">
    <source>
        <dbReference type="ARBA" id="ARBA00022723"/>
    </source>
</evidence>
<sequence length="463" mass="53496">MMMDKDFNSKRLLKFWASLMKRYGPIVKLINPGVSPMIIVANPDDCELLNRVTQNQPARTPLASLKHLRDNWTDDYFDKRAGIIVENGDEWWRVRSLVQTTMLKPMVINEYVPELDDVSCTFMDRIQELQDKYGEMPDNFQDELYKWALESVGIVALDRRFGCLGAPEGSLEAQQGEELINLVNTLFSSLSVTEMRTQFWRLFPTPSYRRLKKNHGKLLKVVEQKLDESVAYLQQRKDEDHMGRKCSVIQTLLSKPGLSKKDVLTFIMDIIFAGIDTTSHTMAFCLYLLARNPEAQKKLQEEVDHVTAGLQGPLTSKHMAHLSYTKAVIKETFRIFPLTFGLARILNRDMVLQGYRIPAGYSVFVLNCLMGWDESMYPRANEFLPERWNRARPLGNIHPYASIPFGAGPRMCVGRRVAEQEMYTLLARMAQRFTVEYHYEDIEQLTGLVLYPSRPLRFSFVPR</sequence>
<dbReference type="PROSITE" id="PS00086">
    <property type="entry name" value="CYTOCHROME_P450"/>
    <property type="match status" value="1"/>
</dbReference>
<evidence type="ECO:0000256" key="8">
    <source>
        <dbReference type="PIRSR" id="PIRSR602401-1"/>
    </source>
</evidence>
<accession>A0AAW0TLF3</accession>
<dbReference type="GO" id="GO:0020037">
    <property type="term" value="F:heme binding"/>
    <property type="evidence" value="ECO:0007669"/>
    <property type="project" value="InterPro"/>
</dbReference>
<dbReference type="PRINTS" id="PR00385">
    <property type="entry name" value="P450"/>
</dbReference>
<evidence type="ECO:0000256" key="5">
    <source>
        <dbReference type="ARBA" id="ARBA00023002"/>
    </source>
</evidence>
<dbReference type="EMBL" id="JARAKH010000029">
    <property type="protein sequence ID" value="KAK8388043.1"/>
    <property type="molecule type" value="Genomic_DNA"/>
</dbReference>
<dbReference type="PANTHER" id="PTHR24279:SF120">
    <property type="entry name" value="CYTOCHROME P450"/>
    <property type="match status" value="1"/>
</dbReference>
<evidence type="ECO:0000256" key="6">
    <source>
        <dbReference type="ARBA" id="ARBA00023004"/>
    </source>
</evidence>
<dbReference type="InterPro" id="IPR036396">
    <property type="entry name" value="Cyt_P450_sf"/>
</dbReference>
<protein>
    <recommendedName>
        <fullName evidence="12">Cytochrome P450</fullName>
    </recommendedName>
</protein>
<dbReference type="InterPro" id="IPR050479">
    <property type="entry name" value="CYP11_CYP27_families"/>
</dbReference>
<keyword evidence="5 9" id="KW-0560">Oxidoreductase</keyword>
<dbReference type="PRINTS" id="PR00463">
    <property type="entry name" value="EP450I"/>
</dbReference>
<proteinExistence type="inferred from homology"/>
<dbReference type="GO" id="GO:0016705">
    <property type="term" value="F:oxidoreductase activity, acting on paired donors, with incorporation or reduction of molecular oxygen"/>
    <property type="evidence" value="ECO:0007669"/>
    <property type="project" value="InterPro"/>
</dbReference>
<gene>
    <name evidence="10" type="ORF">O3P69_020132</name>
</gene>
<dbReference type="GO" id="GO:0005506">
    <property type="term" value="F:iron ion binding"/>
    <property type="evidence" value="ECO:0007669"/>
    <property type="project" value="InterPro"/>
</dbReference>
<dbReference type="PANTHER" id="PTHR24279">
    <property type="entry name" value="CYTOCHROME P450"/>
    <property type="match status" value="1"/>
</dbReference>
<evidence type="ECO:0000256" key="3">
    <source>
        <dbReference type="ARBA" id="ARBA00022617"/>
    </source>
</evidence>
<keyword evidence="6 8" id="KW-0408">Iron</keyword>
<dbReference type="InterPro" id="IPR001128">
    <property type="entry name" value="Cyt_P450"/>
</dbReference>
<evidence type="ECO:0000256" key="7">
    <source>
        <dbReference type="ARBA" id="ARBA00023033"/>
    </source>
</evidence>
<dbReference type="Gene3D" id="1.10.630.10">
    <property type="entry name" value="Cytochrome P450"/>
    <property type="match status" value="1"/>
</dbReference>
<dbReference type="CDD" id="cd11054">
    <property type="entry name" value="CYP24A1-like"/>
    <property type="match status" value="1"/>
</dbReference>
<evidence type="ECO:0000313" key="10">
    <source>
        <dbReference type="EMBL" id="KAK8388043.1"/>
    </source>
</evidence>
<dbReference type="AlphaFoldDB" id="A0AAW0TLF3"/>
<organism evidence="10 11">
    <name type="scientific">Scylla paramamosain</name>
    <name type="common">Mud crab</name>
    <dbReference type="NCBI Taxonomy" id="85552"/>
    <lineage>
        <taxon>Eukaryota</taxon>
        <taxon>Metazoa</taxon>
        <taxon>Ecdysozoa</taxon>
        <taxon>Arthropoda</taxon>
        <taxon>Crustacea</taxon>
        <taxon>Multicrustacea</taxon>
        <taxon>Malacostraca</taxon>
        <taxon>Eumalacostraca</taxon>
        <taxon>Eucarida</taxon>
        <taxon>Decapoda</taxon>
        <taxon>Pleocyemata</taxon>
        <taxon>Brachyura</taxon>
        <taxon>Eubrachyura</taxon>
        <taxon>Portunoidea</taxon>
        <taxon>Portunidae</taxon>
        <taxon>Portuninae</taxon>
        <taxon>Scylla</taxon>
    </lineage>
</organism>
<name>A0AAW0TLF3_SCYPA</name>
<dbReference type="Pfam" id="PF00067">
    <property type="entry name" value="p450"/>
    <property type="match status" value="1"/>
</dbReference>
<evidence type="ECO:0000256" key="2">
    <source>
        <dbReference type="ARBA" id="ARBA00010617"/>
    </source>
</evidence>
<keyword evidence="4 8" id="KW-0479">Metal-binding</keyword>
<feature type="binding site" description="axial binding residue" evidence="8">
    <location>
        <position position="412"/>
    </location>
    <ligand>
        <name>heme</name>
        <dbReference type="ChEBI" id="CHEBI:30413"/>
    </ligand>
    <ligandPart>
        <name>Fe</name>
        <dbReference type="ChEBI" id="CHEBI:18248"/>
    </ligandPart>
</feature>
<evidence type="ECO:0000256" key="9">
    <source>
        <dbReference type="RuleBase" id="RU000461"/>
    </source>
</evidence>
<dbReference type="InterPro" id="IPR017972">
    <property type="entry name" value="Cyt_P450_CS"/>
</dbReference>
<comment type="cofactor">
    <cofactor evidence="1 8">
        <name>heme</name>
        <dbReference type="ChEBI" id="CHEBI:30413"/>
    </cofactor>
</comment>
<evidence type="ECO:0008006" key="12">
    <source>
        <dbReference type="Google" id="ProtNLM"/>
    </source>
</evidence>